<evidence type="ECO:0000313" key="1">
    <source>
        <dbReference type="EMBL" id="CZR53665.1"/>
    </source>
</evidence>
<organism evidence="1 2">
    <name type="scientific">Phialocephala subalpina</name>
    <dbReference type="NCBI Taxonomy" id="576137"/>
    <lineage>
        <taxon>Eukaryota</taxon>
        <taxon>Fungi</taxon>
        <taxon>Dikarya</taxon>
        <taxon>Ascomycota</taxon>
        <taxon>Pezizomycotina</taxon>
        <taxon>Leotiomycetes</taxon>
        <taxon>Helotiales</taxon>
        <taxon>Mollisiaceae</taxon>
        <taxon>Phialocephala</taxon>
        <taxon>Phialocephala fortinii species complex</taxon>
    </lineage>
</organism>
<dbReference type="EMBL" id="FJOG01000004">
    <property type="protein sequence ID" value="CZR53665.1"/>
    <property type="molecule type" value="Genomic_DNA"/>
</dbReference>
<reference evidence="1 2" key="1">
    <citation type="submission" date="2016-03" db="EMBL/GenBank/DDBJ databases">
        <authorList>
            <person name="Ploux O."/>
        </authorList>
    </citation>
    <scope>NUCLEOTIDE SEQUENCE [LARGE SCALE GENOMIC DNA]</scope>
    <source>
        <strain evidence="1 2">UAMH 11012</strain>
    </source>
</reference>
<protein>
    <submittedName>
        <fullName evidence="1">Uncharacterized protein</fullName>
    </submittedName>
</protein>
<dbReference type="OrthoDB" id="166746at2759"/>
<keyword evidence="2" id="KW-1185">Reference proteome</keyword>
<evidence type="ECO:0000313" key="2">
    <source>
        <dbReference type="Proteomes" id="UP000184330"/>
    </source>
</evidence>
<gene>
    <name evidence="1" type="ORF">PAC_03545</name>
</gene>
<proteinExistence type="predicted"/>
<name>A0A1L7WLM7_9HELO</name>
<dbReference type="Proteomes" id="UP000184330">
    <property type="component" value="Unassembled WGS sequence"/>
</dbReference>
<dbReference type="AlphaFoldDB" id="A0A1L7WLM7"/>
<dbReference type="SUPFAM" id="SSF57903">
    <property type="entry name" value="FYVE/PHD zinc finger"/>
    <property type="match status" value="1"/>
</dbReference>
<accession>A0A1L7WLM7</accession>
<sequence length="169" mass="19378">MDLNTTTFQITFWNGLTIPRCHHLLVALATALPTHPIAQMIPWISPFDERQKSRKREFVKHIESFILRGVVDERCLAKCIEILRPAEKAKELREQEDVVMEDVKEGTPVSNRRGHFICICGKFTQPPNRVVCTGSQCPARFFCRECAKKDGRPVVKTWKCNECFSDSTA</sequence>
<dbReference type="InterPro" id="IPR011011">
    <property type="entry name" value="Znf_FYVE_PHD"/>
</dbReference>